<evidence type="ECO:0000259" key="6">
    <source>
        <dbReference type="Pfam" id="PF01217"/>
    </source>
</evidence>
<evidence type="ECO:0000313" key="7">
    <source>
        <dbReference type="EMBL" id="CAL5229723.1"/>
    </source>
</evidence>
<organism evidence="7 8">
    <name type="scientific">Coccomyxa viridis</name>
    <dbReference type="NCBI Taxonomy" id="1274662"/>
    <lineage>
        <taxon>Eukaryota</taxon>
        <taxon>Viridiplantae</taxon>
        <taxon>Chlorophyta</taxon>
        <taxon>core chlorophytes</taxon>
        <taxon>Trebouxiophyceae</taxon>
        <taxon>Trebouxiophyceae incertae sedis</taxon>
        <taxon>Coccomyxaceae</taxon>
        <taxon>Coccomyxa</taxon>
    </lineage>
</organism>
<keyword evidence="3 5" id="KW-0963">Cytoplasm</keyword>
<evidence type="ECO:0000256" key="4">
    <source>
        <dbReference type="ARBA" id="ARBA00023136"/>
    </source>
</evidence>
<keyword evidence="5" id="KW-0333">Golgi apparatus</keyword>
<dbReference type="PANTHER" id="PTHR11043">
    <property type="entry name" value="ZETA-COAT PROTEIN"/>
    <property type="match status" value="1"/>
</dbReference>
<dbReference type="InterPro" id="IPR039652">
    <property type="entry name" value="Coatomer_zeta"/>
</dbReference>
<dbReference type="InterPro" id="IPR022775">
    <property type="entry name" value="AP_mu_sigma_su"/>
</dbReference>
<name>A0ABP1GJ42_9CHLO</name>
<feature type="domain" description="AP complex mu/sigma subunit" evidence="6">
    <location>
        <begin position="7"/>
        <end position="144"/>
    </location>
</feature>
<keyword evidence="5" id="KW-0968">Cytoplasmic vesicle</keyword>
<dbReference type="SUPFAM" id="SSF64356">
    <property type="entry name" value="SNARE-like"/>
    <property type="match status" value="1"/>
</dbReference>
<keyword evidence="8" id="KW-1185">Reference proteome</keyword>
<evidence type="ECO:0000256" key="2">
    <source>
        <dbReference type="ARBA" id="ARBA00006972"/>
    </source>
</evidence>
<keyword evidence="5" id="KW-0931">ER-Golgi transport</keyword>
<comment type="caution">
    <text evidence="7">The sequence shown here is derived from an EMBL/GenBank/DDBJ whole genome shotgun (WGS) entry which is preliminary data.</text>
</comment>
<keyword evidence="5" id="KW-0813">Transport</keyword>
<evidence type="ECO:0000256" key="3">
    <source>
        <dbReference type="ARBA" id="ARBA00022490"/>
    </source>
</evidence>
<proteinExistence type="inferred from homology"/>
<evidence type="ECO:0000256" key="1">
    <source>
        <dbReference type="ARBA" id="ARBA00004184"/>
    </source>
</evidence>
<comment type="subunit">
    <text evidence="5">Oligomeric complex that consists of at least the alpha, beta, beta', gamma, delta, epsilon and zeta subunits.</text>
</comment>
<dbReference type="PANTHER" id="PTHR11043:SF1">
    <property type="entry name" value="TSET COMPLEX MEMBER TSTD"/>
    <property type="match status" value="1"/>
</dbReference>
<evidence type="ECO:0000313" key="8">
    <source>
        <dbReference type="Proteomes" id="UP001497392"/>
    </source>
</evidence>
<comment type="function">
    <text evidence="5">The zeta subunit may be involved in regulating the coat assembly and, hence, the rate of biosynthetic protein transport due to its association-dissociation properties with the coatomer complex.</text>
</comment>
<protein>
    <recommendedName>
        <fullName evidence="5">Coatomer subunit zeta</fullName>
    </recommendedName>
</protein>
<sequence>MEGQGRIQCVLIATTGSNIVYERFYERFTDIEKADIRHSFQQTQSQLTQSTTECIGRCRAAATVAYAKGDLVYHAAGTGEYDELALAVILRFLVSGLHDALRKAPSEAVLLDNYARVCVIISEIINEGVLEIADRATLLKALKIKGIE</sequence>
<accession>A0ABP1GJ42</accession>
<evidence type="ECO:0000256" key="5">
    <source>
        <dbReference type="RuleBase" id="RU366053"/>
    </source>
</evidence>
<comment type="similarity">
    <text evidence="2 5">Belongs to the adaptor complexes small subunit family.</text>
</comment>
<comment type="subcellular location">
    <subcellularLocation>
        <location evidence="5">Cytoplasm</location>
    </subcellularLocation>
    <subcellularLocation>
        <location evidence="5">Golgi apparatus membrane</location>
        <topology evidence="5">Peripheral membrane protein</topology>
        <orientation evidence="5">Cytoplasmic side</orientation>
    </subcellularLocation>
    <subcellularLocation>
        <location evidence="5">Cytoplasmic vesicle</location>
        <location evidence="5">COPI-coated vesicle membrane</location>
        <topology evidence="5">Peripheral membrane protein</topology>
        <orientation evidence="5">Cytoplasmic side</orientation>
    </subcellularLocation>
    <subcellularLocation>
        <location evidence="1">Endomembrane system</location>
        <topology evidence="1">Peripheral membrane protein</topology>
    </subcellularLocation>
</comment>
<dbReference type="InterPro" id="IPR011012">
    <property type="entry name" value="Longin-like_dom_sf"/>
</dbReference>
<dbReference type="Pfam" id="PF01217">
    <property type="entry name" value="Clat_adaptor_s"/>
    <property type="match status" value="1"/>
</dbReference>
<reference evidence="7 8" key="1">
    <citation type="submission" date="2024-06" db="EMBL/GenBank/DDBJ databases">
        <authorList>
            <person name="Kraege A."/>
            <person name="Thomma B."/>
        </authorList>
    </citation>
    <scope>NUCLEOTIDE SEQUENCE [LARGE SCALE GENOMIC DNA]</scope>
</reference>
<dbReference type="EMBL" id="CAXHTA020000021">
    <property type="protein sequence ID" value="CAL5229723.1"/>
    <property type="molecule type" value="Genomic_DNA"/>
</dbReference>
<dbReference type="Proteomes" id="UP001497392">
    <property type="component" value="Unassembled WGS sequence"/>
</dbReference>
<dbReference type="Gene3D" id="3.30.450.60">
    <property type="match status" value="1"/>
</dbReference>
<gene>
    <name evidence="7" type="primary">g13100</name>
    <name evidence="7" type="ORF">VP750_LOCUS11629</name>
</gene>
<keyword evidence="4 5" id="KW-0472">Membrane</keyword>
<keyword evidence="5" id="KW-0653">Protein transport</keyword>